<dbReference type="PROSITE" id="PS00622">
    <property type="entry name" value="HTH_LUXR_1"/>
    <property type="match status" value="1"/>
</dbReference>
<evidence type="ECO:0000256" key="3">
    <source>
        <dbReference type="SAM" id="MobiDB-lite"/>
    </source>
</evidence>
<evidence type="ECO:0000313" key="6">
    <source>
        <dbReference type="Proteomes" id="UP001500729"/>
    </source>
</evidence>
<proteinExistence type="predicted"/>
<dbReference type="Pfam" id="PF00196">
    <property type="entry name" value="GerE"/>
    <property type="match status" value="1"/>
</dbReference>
<keyword evidence="1" id="KW-0547">Nucleotide-binding</keyword>
<feature type="compositionally biased region" description="Basic and acidic residues" evidence="3">
    <location>
        <begin position="62"/>
        <end position="76"/>
    </location>
</feature>
<gene>
    <name evidence="5" type="ORF">GCM10009533_43950</name>
</gene>
<dbReference type="Proteomes" id="UP001500729">
    <property type="component" value="Unassembled WGS sequence"/>
</dbReference>
<dbReference type="PANTHER" id="PTHR16305">
    <property type="entry name" value="TESTICULAR SOLUBLE ADENYLYL CYCLASE"/>
    <property type="match status" value="1"/>
</dbReference>
<organism evidence="5 6">
    <name type="scientific">Saccharopolyspora erythraea</name>
    <name type="common">Streptomyces erythraeus</name>
    <dbReference type="NCBI Taxonomy" id="1836"/>
    <lineage>
        <taxon>Bacteria</taxon>
        <taxon>Bacillati</taxon>
        <taxon>Actinomycetota</taxon>
        <taxon>Actinomycetes</taxon>
        <taxon>Pseudonocardiales</taxon>
        <taxon>Pseudonocardiaceae</taxon>
        <taxon>Saccharopolyspora</taxon>
    </lineage>
</organism>
<evidence type="ECO:0000313" key="5">
    <source>
        <dbReference type="EMBL" id="GAA0540062.1"/>
    </source>
</evidence>
<dbReference type="Gene3D" id="1.10.10.10">
    <property type="entry name" value="Winged helix-like DNA-binding domain superfamily/Winged helix DNA-binding domain"/>
    <property type="match status" value="1"/>
</dbReference>
<keyword evidence="2" id="KW-0067">ATP-binding</keyword>
<dbReference type="InterPro" id="IPR036388">
    <property type="entry name" value="WH-like_DNA-bd_sf"/>
</dbReference>
<dbReference type="InterPro" id="IPR016032">
    <property type="entry name" value="Sig_transdc_resp-reg_C-effctor"/>
</dbReference>
<dbReference type="SMART" id="SM00382">
    <property type="entry name" value="AAA"/>
    <property type="match status" value="1"/>
</dbReference>
<evidence type="ECO:0000256" key="1">
    <source>
        <dbReference type="ARBA" id="ARBA00022741"/>
    </source>
</evidence>
<dbReference type="EMBL" id="BAAAGS010000031">
    <property type="protein sequence ID" value="GAA0540062.1"/>
    <property type="molecule type" value="Genomic_DNA"/>
</dbReference>
<reference evidence="6" key="1">
    <citation type="journal article" date="2019" name="Int. J. Syst. Evol. Microbiol.">
        <title>The Global Catalogue of Microorganisms (GCM) 10K type strain sequencing project: providing services to taxonomists for standard genome sequencing and annotation.</title>
        <authorList>
            <consortium name="The Broad Institute Genomics Platform"/>
            <consortium name="The Broad Institute Genome Sequencing Center for Infectious Disease"/>
            <person name="Wu L."/>
            <person name="Ma J."/>
        </authorList>
    </citation>
    <scope>NUCLEOTIDE SEQUENCE [LARGE SCALE GENOMIC DNA]</scope>
    <source>
        <strain evidence="6">JCM 10303</strain>
    </source>
</reference>
<evidence type="ECO:0000256" key="2">
    <source>
        <dbReference type="ARBA" id="ARBA00022840"/>
    </source>
</evidence>
<sequence>MFFPGAEPSAAVSAVLDEVRRGGRASLLLEGVRGAGKTTLLEAAAERARGLGLDVVRLPVPTEERDAGRRGRRGTDVEAFDPPAGKPLRDGRLVVLADDLHRMDTAALHCLSHLLTRHDHGSVAVVATAAHGDYGRDPSAFNDAVARFRRRAELRPLTRAAVAETATRVLGQRCRRGFAEECLRHTGGNPLYLRLLLEELRIRGVAPVDGSVGDLTSAAVPAIADVLPVRGPGFEPEAVAVVNAVALLQPNAAVDLVAQLVRLDDLWVADTLDRLLRQRFLTRRGAGYELDPPVVRAAVLARMSADARDEGHTRAAELLYAQGADAEVVAAHLLRIQRRGMACWACRVLRECAVNAIARGDGEEADRYLQHALEQCTGQCRADILRELGKLALGARPDAAPGYLSEALWHCASPRERAEIRGALANSLYLSGDVGAATRVLQDGVAEAEPSDVHGAAALREELRLFTTLAGRAESVAPASGDNSAVAGEPGPGGSSAGRGALVNAALHRYWRGHDRGESARLAERAIEHGPQDHVATLAVPLLLLARAGENDAALRACRRTVDEARARGAVLVEASALAVRAEIAYRAGELDECRQDAVAALTTLLARHPAGHPPELGVALDALTGALLEAGEGAEAQRWLDRAGMNGRIPDRMAFHGLLAQRGRLRIELGDREAGMADLRECGRRMRSGPHNPTAARWRSELALAVARAGGHAEAVELAETELEQARKWGAPEEIGRALRASAAVVSGAEREARLAEAVEVLAASSARVAWAHALCDLGVVLRELGRWKESRSRLRAALALAERCGAAVLAGRATRELVTSGARLRRVTEIGVEALTAAEIRVAVMAAEGRSNRQIAEELYVSRRTVETHLSRVYQKLDIPGRFALDSAVLAGLVQEDAAEGPAALGTG</sequence>
<feature type="region of interest" description="Disordered" evidence="3">
    <location>
        <begin position="62"/>
        <end position="83"/>
    </location>
</feature>
<dbReference type="PANTHER" id="PTHR16305:SF35">
    <property type="entry name" value="TRANSCRIPTIONAL ACTIVATOR DOMAIN"/>
    <property type="match status" value="1"/>
</dbReference>
<protein>
    <recommendedName>
        <fullName evidence="4">HTH luxR-type domain-containing protein</fullName>
    </recommendedName>
</protein>
<dbReference type="SUPFAM" id="SSF52540">
    <property type="entry name" value="P-loop containing nucleoside triphosphate hydrolases"/>
    <property type="match status" value="1"/>
</dbReference>
<dbReference type="SMART" id="SM00421">
    <property type="entry name" value="HTH_LUXR"/>
    <property type="match status" value="1"/>
</dbReference>
<dbReference type="SUPFAM" id="SSF46894">
    <property type="entry name" value="C-terminal effector domain of the bipartite response regulators"/>
    <property type="match status" value="1"/>
</dbReference>
<dbReference type="InterPro" id="IPR027417">
    <property type="entry name" value="P-loop_NTPase"/>
</dbReference>
<dbReference type="Gene3D" id="1.25.40.10">
    <property type="entry name" value="Tetratricopeptide repeat domain"/>
    <property type="match status" value="1"/>
</dbReference>
<keyword evidence="6" id="KW-1185">Reference proteome</keyword>
<dbReference type="PROSITE" id="PS50043">
    <property type="entry name" value="HTH_LUXR_2"/>
    <property type="match status" value="1"/>
</dbReference>
<dbReference type="InterPro" id="IPR000792">
    <property type="entry name" value="Tscrpt_reg_LuxR_C"/>
</dbReference>
<dbReference type="SUPFAM" id="SSF48452">
    <property type="entry name" value="TPR-like"/>
    <property type="match status" value="1"/>
</dbReference>
<dbReference type="CDD" id="cd06170">
    <property type="entry name" value="LuxR_C_like"/>
    <property type="match status" value="1"/>
</dbReference>
<evidence type="ECO:0000259" key="4">
    <source>
        <dbReference type="PROSITE" id="PS50043"/>
    </source>
</evidence>
<dbReference type="PRINTS" id="PR00038">
    <property type="entry name" value="HTHLUXR"/>
</dbReference>
<feature type="domain" description="HTH luxR-type" evidence="4">
    <location>
        <begin position="830"/>
        <end position="895"/>
    </location>
</feature>
<dbReference type="InterPro" id="IPR003593">
    <property type="entry name" value="AAA+_ATPase"/>
</dbReference>
<comment type="caution">
    <text evidence="5">The sequence shown here is derived from an EMBL/GenBank/DDBJ whole genome shotgun (WGS) entry which is preliminary data.</text>
</comment>
<name>A0ABP3NE66_SACER</name>
<accession>A0ABP3NE66</accession>
<dbReference type="RefSeq" id="WP_011873871.1">
    <property type="nucleotide sequence ID" value="NZ_BAAAGS010000031.1"/>
</dbReference>
<dbReference type="InterPro" id="IPR011990">
    <property type="entry name" value="TPR-like_helical_dom_sf"/>
</dbReference>